<evidence type="ECO:0000259" key="2">
    <source>
        <dbReference type="Pfam" id="PF20732"/>
    </source>
</evidence>
<dbReference type="GO" id="GO:0033922">
    <property type="term" value="F:peptidoglycan beta-N-acetylmuramidase activity"/>
    <property type="evidence" value="ECO:0007669"/>
    <property type="project" value="InterPro"/>
</dbReference>
<protein>
    <recommendedName>
        <fullName evidence="5">DUF1343 domain-containing protein</fullName>
    </recommendedName>
</protein>
<proteinExistence type="predicted"/>
<dbReference type="PANTHER" id="PTHR42915:SF1">
    <property type="entry name" value="PEPTIDOGLYCAN BETA-N-ACETYLMURAMIDASE NAMZ"/>
    <property type="match status" value="1"/>
</dbReference>
<gene>
    <name evidence="3" type="ordered locus">Kole_1990</name>
</gene>
<dbReference type="AlphaFoldDB" id="C5CH67"/>
<name>C5CH67_KOSOT</name>
<feature type="domain" description="Peptidoglycan beta-N-acetylmuramidase NamZ C-terminal" evidence="2">
    <location>
        <begin position="223"/>
        <end position="364"/>
    </location>
</feature>
<dbReference type="PANTHER" id="PTHR42915">
    <property type="entry name" value="HYPOTHETICAL 460 KDA PROTEIN IN FEUA-SIGW INTERGENIC REGION [PRECURSOR]"/>
    <property type="match status" value="1"/>
</dbReference>
<dbReference type="STRING" id="521045.Kole_1990"/>
<evidence type="ECO:0008006" key="5">
    <source>
        <dbReference type="Google" id="ProtNLM"/>
    </source>
</evidence>
<keyword evidence="4" id="KW-1185">Reference proteome</keyword>
<dbReference type="eggNOG" id="COG3876">
    <property type="taxonomic scope" value="Bacteria"/>
</dbReference>
<dbReference type="KEGG" id="kol:Kole_1990"/>
<reference evidence="3 4" key="2">
    <citation type="journal article" date="2011" name="J. Bacteriol.">
        <title>Genome Sequence of Kosmotoga olearia Strain TBF 19.5.1, a Thermophilic Bacterium with a Wide Growth Temperature Range, Isolated from the Troll B Oil Platform in the North Sea.</title>
        <authorList>
            <person name="Swithers K.S."/>
            <person name="Dipippo J.L."/>
            <person name="Bruce D.C."/>
            <person name="Detter C."/>
            <person name="Tapia R."/>
            <person name="Han S."/>
            <person name="Goodwin L.A."/>
            <person name="Han J."/>
            <person name="Woyke T."/>
            <person name="Pitluck S."/>
            <person name="Pennacchio L."/>
            <person name="Nolan M."/>
            <person name="Mikhailova N."/>
            <person name="Land M.L."/>
            <person name="Nesbo C.L."/>
            <person name="Gogarten J.P."/>
            <person name="Noll K.M."/>
        </authorList>
    </citation>
    <scope>NUCLEOTIDE SEQUENCE [LARGE SCALE GENOMIC DNA]</scope>
    <source>
        <strain evidence="4">ATCC BAA-1733 / DSM 21960 / TBF 19.5.1</strain>
    </source>
</reference>
<dbReference type="InterPro" id="IPR048503">
    <property type="entry name" value="NamZ_C"/>
</dbReference>
<dbReference type="RefSeq" id="WP_015869313.1">
    <property type="nucleotide sequence ID" value="NC_012785.1"/>
</dbReference>
<accession>C5CH67</accession>
<dbReference type="Pfam" id="PF20732">
    <property type="entry name" value="NamZ_C"/>
    <property type="match status" value="1"/>
</dbReference>
<organism evidence="3 4">
    <name type="scientific">Kosmotoga olearia (strain ATCC BAA-1733 / DSM 21960 / TBF 19.5.1)</name>
    <dbReference type="NCBI Taxonomy" id="521045"/>
    <lineage>
        <taxon>Bacteria</taxon>
        <taxon>Thermotogati</taxon>
        <taxon>Thermotogota</taxon>
        <taxon>Thermotogae</taxon>
        <taxon>Kosmotogales</taxon>
        <taxon>Kosmotogaceae</taxon>
        <taxon>Kosmotoga</taxon>
    </lineage>
</organism>
<dbReference type="PIRSF" id="PIRSF016719">
    <property type="entry name" value="UCP016719"/>
    <property type="match status" value="1"/>
</dbReference>
<evidence type="ECO:0000313" key="3">
    <source>
        <dbReference type="EMBL" id="ACR80670.1"/>
    </source>
</evidence>
<dbReference type="Proteomes" id="UP000002382">
    <property type="component" value="Chromosome"/>
</dbReference>
<dbReference type="Pfam" id="PF07075">
    <property type="entry name" value="NamZ_N"/>
    <property type="match status" value="1"/>
</dbReference>
<dbReference type="InterPro" id="IPR048502">
    <property type="entry name" value="NamZ_N"/>
</dbReference>
<feature type="domain" description="Peptidoglycan beta-N-acetylmuramidase NamZ N-terminal" evidence="1">
    <location>
        <begin position="22"/>
        <end position="219"/>
    </location>
</feature>
<evidence type="ECO:0000313" key="4">
    <source>
        <dbReference type="Proteomes" id="UP000002382"/>
    </source>
</evidence>
<evidence type="ECO:0000259" key="1">
    <source>
        <dbReference type="Pfam" id="PF07075"/>
    </source>
</evidence>
<dbReference type="OrthoDB" id="9801061at2"/>
<sequence>MILQGIDVLEKNEFRPLRRRKVGLITNYSFVTKDMRQGLDVLIQNNINVVKIFTPEHGLYGLPDGETFNDTLHPKYKIPVISLYGKKKKPESNDLEDIDILVYDIQDVGLRYYTFIYTLAYTLEAASENGIDYLVLDRINPLGRKVYGPRIPDKLSSFVGDYLLPTRYGLTPGELAQYFLRLKKLDLELKVIPLEGWGGEGFNQTDLLWNVPSPALPTYEATLCYAGICFLEATNVSEGRGTPKPFQYIGAPWVDNDELYEFLKDMFPNLILRKREFIPRFGKYAQQLCFGVEFFPKFEDNFFEVSISLLHYLSKYPEMKIDKHISRLMGDELALEIATGKTDVNVWRKSAEEFIDTVSDLLIYGGNLYYDS</sequence>
<dbReference type="EMBL" id="CP001634">
    <property type="protein sequence ID" value="ACR80670.1"/>
    <property type="molecule type" value="Genomic_DNA"/>
</dbReference>
<dbReference type="InterPro" id="IPR008302">
    <property type="entry name" value="NamZ"/>
</dbReference>
<dbReference type="Gene3D" id="3.40.50.12170">
    <property type="entry name" value="Uncharacterised protein PF07075, DUF1343"/>
    <property type="match status" value="1"/>
</dbReference>
<dbReference type="Gene3D" id="3.90.1150.140">
    <property type="match status" value="1"/>
</dbReference>
<reference evidence="3 4" key="1">
    <citation type="submission" date="2009-06" db="EMBL/GenBank/DDBJ databases">
        <title>Complete sequence of Thermotogales bacterium TBF 19.5.1.</title>
        <authorList>
            <consortium name="US DOE Joint Genome Institute"/>
            <person name="Lucas S."/>
            <person name="Copeland A."/>
            <person name="Lapidus A."/>
            <person name="Glavina del Rio T."/>
            <person name="Tice H."/>
            <person name="Bruce D."/>
            <person name="Goodwin L."/>
            <person name="Pitluck S."/>
            <person name="Chertkov O."/>
            <person name="Brettin T."/>
            <person name="Detter J.C."/>
            <person name="Han C."/>
            <person name="Schmutz J."/>
            <person name="Larimer F."/>
            <person name="Land M."/>
            <person name="Hauser L."/>
            <person name="Kyrpides N."/>
            <person name="Ovchinnikova G."/>
            <person name="Noll K."/>
        </authorList>
    </citation>
    <scope>NUCLEOTIDE SEQUENCE [LARGE SCALE GENOMIC DNA]</scope>
    <source>
        <strain evidence="4">ATCC BAA-1733 / DSM 21960 / TBF 19.5.1</strain>
    </source>
</reference>
<dbReference type="HOGENOM" id="CLU_033227_1_0_0"/>